<dbReference type="SUPFAM" id="SSF103657">
    <property type="entry name" value="BAR/IMD domain-like"/>
    <property type="match status" value="1"/>
</dbReference>
<proteinExistence type="predicted"/>
<reference evidence="2 3" key="1">
    <citation type="submission" date="2018-08" db="EMBL/GenBank/DDBJ databases">
        <title>A genome reference for cultivated species of the human gut microbiota.</title>
        <authorList>
            <person name="Zou Y."/>
            <person name="Xue W."/>
            <person name="Luo G."/>
        </authorList>
    </citation>
    <scope>NUCLEOTIDE SEQUENCE [LARGE SCALE GENOMIC DNA]</scope>
    <source>
        <strain evidence="2 3">AM42-23AC</strain>
    </source>
</reference>
<gene>
    <name evidence="2" type="ORF">DW916_10900</name>
</gene>
<feature type="region of interest" description="Disordered" evidence="1">
    <location>
        <begin position="130"/>
        <end position="151"/>
    </location>
</feature>
<name>A0AA92UYY4_9BACT</name>
<evidence type="ECO:0000313" key="2">
    <source>
        <dbReference type="EMBL" id="RHA84760.1"/>
    </source>
</evidence>
<accession>A0AA92UYY4</accession>
<dbReference type="EMBL" id="QSFW01000023">
    <property type="protein sequence ID" value="RHA84760.1"/>
    <property type="molecule type" value="Genomic_DNA"/>
</dbReference>
<comment type="caution">
    <text evidence="2">The sequence shown here is derived from an EMBL/GenBank/DDBJ whole genome shotgun (WGS) entry which is preliminary data.</text>
</comment>
<dbReference type="Proteomes" id="UP000284990">
    <property type="component" value="Unassembled WGS sequence"/>
</dbReference>
<evidence type="ECO:0000313" key="3">
    <source>
        <dbReference type="Proteomes" id="UP000284990"/>
    </source>
</evidence>
<feature type="compositionally biased region" description="Basic and acidic residues" evidence="1">
    <location>
        <begin position="138"/>
        <end position="151"/>
    </location>
</feature>
<dbReference type="AlphaFoldDB" id="A0AA92UYY4"/>
<protein>
    <submittedName>
        <fullName evidence="2">Uncharacterized protein</fullName>
    </submittedName>
</protein>
<feature type="region of interest" description="Disordered" evidence="1">
    <location>
        <begin position="83"/>
        <end position="106"/>
    </location>
</feature>
<dbReference type="RefSeq" id="WP_118191033.1">
    <property type="nucleotide sequence ID" value="NZ_QSFW01000023.1"/>
</dbReference>
<evidence type="ECO:0000256" key="1">
    <source>
        <dbReference type="SAM" id="MobiDB-lite"/>
    </source>
</evidence>
<feature type="compositionally biased region" description="Basic and acidic residues" evidence="1">
    <location>
        <begin position="83"/>
        <end position="101"/>
    </location>
</feature>
<organism evidence="2 3">
    <name type="scientific">Segatella copri</name>
    <dbReference type="NCBI Taxonomy" id="165179"/>
    <lineage>
        <taxon>Bacteria</taxon>
        <taxon>Pseudomonadati</taxon>
        <taxon>Bacteroidota</taxon>
        <taxon>Bacteroidia</taxon>
        <taxon>Bacteroidales</taxon>
        <taxon>Prevotellaceae</taxon>
        <taxon>Segatella</taxon>
    </lineage>
</organism>
<dbReference type="InterPro" id="IPR027267">
    <property type="entry name" value="AH/BAR_dom_sf"/>
</dbReference>
<sequence length="151" mass="17746">MMVSRMTTELFLADLAANTDKLNKARLDYAQKLSELRDNYDEELDSIQAQERQALDEFHDAREEFESSKEKYNIDCQRLRRERNEEGRKYDEEKAKAKNDWATKNQDIQNERHRIFEKYREAGGVLTGAEEGLLHPGWTKDKKGGVSDEEK</sequence>
<dbReference type="Gene3D" id="1.20.1270.60">
    <property type="entry name" value="Arfaptin homology (AH) domain/BAR domain"/>
    <property type="match status" value="1"/>
</dbReference>